<evidence type="ECO:0000313" key="8">
    <source>
        <dbReference type="Proteomes" id="UP000439903"/>
    </source>
</evidence>
<evidence type="ECO:0000256" key="2">
    <source>
        <dbReference type="ARBA" id="ARBA00022692"/>
    </source>
</evidence>
<evidence type="ECO:0000256" key="5">
    <source>
        <dbReference type="SAM" id="MobiDB-lite"/>
    </source>
</evidence>
<feature type="transmembrane region" description="Helical" evidence="6">
    <location>
        <begin position="54"/>
        <end position="75"/>
    </location>
</feature>
<feature type="transmembrane region" description="Helical" evidence="6">
    <location>
        <begin position="297"/>
        <end position="317"/>
    </location>
</feature>
<dbReference type="InterPro" id="IPR008521">
    <property type="entry name" value="Mg_trans_NIPA"/>
</dbReference>
<evidence type="ECO:0000256" key="4">
    <source>
        <dbReference type="ARBA" id="ARBA00023136"/>
    </source>
</evidence>
<dbReference type="EMBL" id="WTPW01000850">
    <property type="protein sequence ID" value="KAF0474728.1"/>
    <property type="molecule type" value="Genomic_DNA"/>
</dbReference>
<keyword evidence="4 6" id="KW-0472">Membrane</keyword>
<evidence type="ECO:0000256" key="3">
    <source>
        <dbReference type="ARBA" id="ARBA00022989"/>
    </source>
</evidence>
<dbReference type="Proteomes" id="UP000439903">
    <property type="component" value="Unassembled WGS sequence"/>
</dbReference>
<keyword evidence="3 6" id="KW-1133">Transmembrane helix</keyword>
<dbReference type="AlphaFoldDB" id="A0A8H4ABE3"/>
<reference evidence="7 8" key="1">
    <citation type="journal article" date="2019" name="Environ. Microbiol.">
        <title>At the nexus of three kingdoms: the genome of the mycorrhizal fungus Gigaspora margarita provides insights into plant, endobacterial and fungal interactions.</title>
        <authorList>
            <person name="Venice F."/>
            <person name="Ghignone S."/>
            <person name="Salvioli di Fossalunga A."/>
            <person name="Amselem J."/>
            <person name="Novero M."/>
            <person name="Xianan X."/>
            <person name="Sedzielewska Toro K."/>
            <person name="Morin E."/>
            <person name="Lipzen A."/>
            <person name="Grigoriev I.V."/>
            <person name="Henrissat B."/>
            <person name="Martin F.M."/>
            <person name="Bonfante P."/>
        </authorList>
    </citation>
    <scope>NUCLEOTIDE SEQUENCE [LARGE SCALE GENOMIC DNA]</scope>
    <source>
        <strain evidence="7 8">BEG34</strain>
    </source>
</reference>
<dbReference type="GO" id="GO:0015095">
    <property type="term" value="F:magnesium ion transmembrane transporter activity"/>
    <property type="evidence" value="ECO:0007669"/>
    <property type="project" value="InterPro"/>
</dbReference>
<feature type="region of interest" description="Disordered" evidence="5">
    <location>
        <begin position="484"/>
        <end position="514"/>
    </location>
</feature>
<comment type="caution">
    <text evidence="7">The sequence shown here is derived from an EMBL/GenBank/DDBJ whole genome shotgun (WGS) entry which is preliminary data.</text>
</comment>
<accession>A0A8H4ABE3</accession>
<comment type="subcellular location">
    <subcellularLocation>
        <location evidence="1">Membrane</location>
        <topology evidence="1">Multi-pass membrane protein</topology>
    </subcellularLocation>
</comment>
<feature type="transmembrane region" description="Helical" evidence="6">
    <location>
        <begin position="12"/>
        <end position="33"/>
    </location>
</feature>
<keyword evidence="2 6" id="KW-0812">Transmembrane</keyword>
<evidence type="ECO:0008006" key="9">
    <source>
        <dbReference type="Google" id="ProtNLM"/>
    </source>
</evidence>
<evidence type="ECO:0000256" key="1">
    <source>
        <dbReference type="ARBA" id="ARBA00004141"/>
    </source>
</evidence>
<dbReference type="Pfam" id="PF05653">
    <property type="entry name" value="Mg_trans_NIPA"/>
    <property type="match status" value="2"/>
</dbReference>
<evidence type="ECO:0000256" key="6">
    <source>
        <dbReference type="SAM" id="Phobius"/>
    </source>
</evidence>
<dbReference type="PANTHER" id="PTHR12570">
    <property type="match status" value="1"/>
</dbReference>
<evidence type="ECO:0000313" key="7">
    <source>
        <dbReference type="EMBL" id="KAF0474728.1"/>
    </source>
</evidence>
<sequence>MSSMSEILNFLIGFLVSFAASVMNAAGLNLLKLDHVKNLYKPPESQRHECGRPLWHFGLYLYIISQLVGSTIALNYLKAQWVAPLGSISLIFNFIFARMLVGTSITRADIVGTFVVIISVIWIVVFGGMTGQDDENLTLEKLKSLMTRPLFIVYFSFLDFITFMLFGAAIYCYWILHDEQRKMRDSFFKGIETKRLKKAVGMTMAGVGGLIASQTLLLAKSGVKLFYISVTVSNQFTDNLSYFILVSLLITAVLQVYCLNTALKLHDPVLVVPMFYGFYTAMGLVNSMIYLDEIRTYPLWALLLVTIGIATLVYGVCMLSASKENSPVITDEFDYDDDEPKNSDINEWDTNSIEVGSNAEGSETGMLNGTTDKKRFSIVGKQFGDGRIFSFSTKRLSSGNNSGIFRMSRLRNNNSKTDFRDIKSSRISNINLDNNSSESRISIENDDKLSDEFTAQTIMPIAYSEAKTHEINDLMLFTPTASSEHSLSLPSSHNNQTSNNNMPSVLSPSHPRTGNVYPNDAESVIFARSFDDLLYPEALKSKELNKHS</sequence>
<feature type="compositionally biased region" description="Low complexity" evidence="5">
    <location>
        <begin position="484"/>
        <end position="493"/>
    </location>
</feature>
<feature type="transmembrane region" description="Helical" evidence="6">
    <location>
        <begin position="81"/>
        <end position="101"/>
    </location>
</feature>
<gene>
    <name evidence="7" type="ORF">F8M41_024662</name>
</gene>
<organism evidence="7 8">
    <name type="scientific">Gigaspora margarita</name>
    <dbReference type="NCBI Taxonomy" id="4874"/>
    <lineage>
        <taxon>Eukaryota</taxon>
        <taxon>Fungi</taxon>
        <taxon>Fungi incertae sedis</taxon>
        <taxon>Mucoromycota</taxon>
        <taxon>Glomeromycotina</taxon>
        <taxon>Glomeromycetes</taxon>
        <taxon>Diversisporales</taxon>
        <taxon>Gigasporaceae</taxon>
        <taxon>Gigaspora</taxon>
    </lineage>
</organism>
<dbReference type="PANTHER" id="PTHR12570:SF82">
    <property type="entry name" value="NIPA-LIKE PROTEIN 3"/>
    <property type="match status" value="1"/>
</dbReference>
<dbReference type="GO" id="GO:0016020">
    <property type="term" value="C:membrane"/>
    <property type="evidence" value="ECO:0007669"/>
    <property type="project" value="UniProtKB-SubCell"/>
</dbReference>
<feature type="transmembrane region" description="Helical" evidence="6">
    <location>
        <begin position="110"/>
        <end position="131"/>
    </location>
</feature>
<feature type="transmembrane region" description="Helical" evidence="6">
    <location>
        <begin position="239"/>
        <end position="257"/>
    </location>
</feature>
<feature type="transmembrane region" description="Helical" evidence="6">
    <location>
        <begin position="151"/>
        <end position="176"/>
    </location>
</feature>
<keyword evidence="8" id="KW-1185">Reference proteome</keyword>
<feature type="transmembrane region" description="Helical" evidence="6">
    <location>
        <begin position="269"/>
        <end position="291"/>
    </location>
</feature>
<proteinExistence type="predicted"/>
<feature type="compositionally biased region" description="Polar residues" evidence="5">
    <location>
        <begin position="494"/>
        <end position="512"/>
    </location>
</feature>
<name>A0A8H4ABE3_GIGMA</name>
<feature type="transmembrane region" description="Helical" evidence="6">
    <location>
        <begin position="199"/>
        <end position="219"/>
    </location>
</feature>
<dbReference type="OrthoDB" id="165382at2759"/>
<protein>
    <recommendedName>
        <fullName evidence="9">Magnesium transporter</fullName>
    </recommendedName>
</protein>